<dbReference type="Proteomes" id="UP001165677">
    <property type="component" value="Unassembled WGS sequence"/>
</dbReference>
<sequence>MKKKTCYQLFFIIILLLNSTLYSQNKIEEFFDNTVGKENLPLNNGFFYFNTFKTLDTHQFYHINKYSQGELIYDNQFYNTVNLKYDIFNDAIIFKPYGESENFGIILIKDKVLQFTLNNRKFINLNLVTKDTIKNIRGYYEENFKGKEFLFYIKHKKDRRDFIKNQIFYSDFDIYNEFLIFSKGEYFEINGKKDLTILFPNYKKEINIFYSENSKLAKDNKTEFYEKIVRFIDQLTLIK</sequence>
<dbReference type="EMBL" id="JAPCIO010000002">
    <property type="protein sequence ID" value="MCW1147299.1"/>
    <property type="molecule type" value="Genomic_DNA"/>
</dbReference>
<proteinExistence type="predicted"/>
<gene>
    <name evidence="1" type="ORF">OJ995_03570</name>
</gene>
<dbReference type="RefSeq" id="WP_264368181.1">
    <property type="nucleotide sequence ID" value="NZ_JAPCIO010000002.1"/>
</dbReference>
<protein>
    <submittedName>
        <fullName evidence="1">Uncharacterized protein</fullName>
    </submittedName>
</protein>
<evidence type="ECO:0000313" key="1">
    <source>
        <dbReference type="EMBL" id="MCW1147299.1"/>
    </source>
</evidence>
<evidence type="ECO:0000313" key="2">
    <source>
        <dbReference type="Proteomes" id="UP001165677"/>
    </source>
</evidence>
<comment type="caution">
    <text evidence="1">The sequence shown here is derived from an EMBL/GenBank/DDBJ whole genome shotgun (WGS) entry which is preliminary data.</text>
</comment>
<keyword evidence="2" id="KW-1185">Reference proteome</keyword>
<organism evidence="1 2">
    <name type="scientific">Flavobacterium lacisediminis</name>
    <dbReference type="NCBI Taxonomy" id="2989705"/>
    <lineage>
        <taxon>Bacteria</taxon>
        <taxon>Pseudomonadati</taxon>
        <taxon>Bacteroidota</taxon>
        <taxon>Flavobacteriia</taxon>
        <taxon>Flavobacteriales</taxon>
        <taxon>Flavobacteriaceae</taxon>
        <taxon>Flavobacterium</taxon>
    </lineage>
</organism>
<accession>A0ABT3EGP7</accession>
<reference evidence="1" key="1">
    <citation type="submission" date="2022-10" db="EMBL/GenBank/DDBJ databases">
        <title>Flavobacterium sp. nov., a bacterium isolated from lake sediment.</title>
        <authorList>
            <person name="Qu J.-H."/>
        </authorList>
    </citation>
    <scope>NUCLEOTIDE SEQUENCE</scope>
    <source>
        <strain evidence="1">TH16-21</strain>
    </source>
</reference>
<name>A0ABT3EGP7_9FLAO</name>